<dbReference type="PANTHER" id="PTHR33877">
    <property type="entry name" value="SLL1193 PROTEIN"/>
    <property type="match status" value="1"/>
</dbReference>
<sequence length="144" mass="16308">MSNTYISASLRREVVDRADAHCEYCLIHEEDTFFGCHIDHIISEKHGGLTQADNLALACTFCNLHKGSDIASLSAQGKLTPLYNPRNHNWHEHFELEGALIKPITDIGEVTVKLLQFNGSERVLERETLLQIGHYLLPNQRKSK</sequence>
<evidence type="ECO:0000259" key="1">
    <source>
        <dbReference type="SMART" id="SM00507"/>
    </source>
</evidence>
<name>A0A6S6STQ0_9GAMM</name>
<reference evidence="2" key="1">
    <citation type="submission" date="2020-01" db="EMBL/GenBank/DDBJ databases">
        <authorList>
            <person name="Meier V. D."/>
            <person name="Meier V D."/>
        </authorList>
    </citation>
    <scope>NUCLEOTIDE SEQUENCE</scope>
    <source>
        <strain evidence="2">HLG_WM_MAG_09</strain>
    </source>
</reference>
<proteinExistence type="predicted"/>
<gene>
    <name evidence="2" type="ORF">HELGO_WM32127</name>
</gene>
<dbReference type="GO" id="GO:0004519">
    <property type="term" value="F:endonuclease activity"/>
    <property type="evidence" value="ECO:0007669"/>
    <property type="project" value="UniProtKB-KW"/>
</dbReference>
<accession>A0A6S6STQ0</accession>
<dbReference type="InterPro" id="IPR052892">
    <property type="entry name" value="NA-targeting_endonuclease"/>
</dbReference>
<dbReference type="Pfam" id="PF01844">
    <property type="entry name" value="HNH"/>
    <property type="match status" value="1"/>
</dbReference>
<keyword evidence="2" id="KW-0255">Endonuclease</keyword>
<dbReference type="PANTHER" id="PTHR33877:SF1">
    <property type="entry name" value="TYPE IV METHYL-DIRECTED RESTRICTION ENZYME ECOKMCRA"/>
    <property type="match status" value="1"/>
</dbReference>
<dbReference type="CDD" id="cd00085">
    <property type="entry name" value="HNHc"/>
    <property type="match status" value="1"/>
</dbReference>
<dbReference type="SMART" id="SM00507">
    <property type="entry name" value="HNHc"/>
    <property type="match status" value="1"/>
</dbReference>
<keyword evidence="2" id="KW-0540">Nuclease</keyword>
<dbReference type="AlphaFoldDB" id="A0A6S6STQ0"/>
<feature type="domain" description="HNH nuclease" evidence="1">
    <location>
        <begin position="9"/>
        <end position="64"/>
    </location>
</feature>
<dbReference type="GO" id="GO:0008270">
    <property type="term" value="F:zinc ion binding"/>
    <property type="evidence" value="ECO:0007669"/>
    <property type="project" value="InterPro"/>
</dbReference>
<dbReference type="EMBL" id="CACVAT010000132">
    <property type="protein sequence ID" value="CAA6809181.1"/>
    <property type="molecule type" value="Genomic_DNA"/>
</dbReference>
<keyword evidence="2" id="KW-0378">Hydrolase</keyword>
<evidence type="ECO:0000313" key="2">
    <source>
        <dbReference type="EMBL" id="CAA6809181.1"/>
    </source>
</evidence>
<dbReference type="InterPro" id="IPR003615">
    <property type="entry name" value="HNH_nuc"/>
</dbReference>
<dbReference type="Gene3D" id="1.10.30.50">
    <property type="match status" value="1"/>
</dbReference>
<organism evidence="2">
    <name type="scientific">uncultured Thiotrichaceae bacterium</name>
    <dbReference type="NCBI Taxonomy" id="298394"/>
    <lineage>
        <taxon>Bacteria</taxon>
        <taxon>Pseudomonadati</taxon>
        <taxon>Pseudomonadota</taxon>
        <taxon>Gammaproteobacteria</taxon>
        <taxon>Thiotrichales</taxon>
        <taxon>Thiotrichaceae</taxon>
        <taxon>environmental samples</taxon>
    </lineage>
</organism>
<dbReference type="InterPro" id="IPR002711">
    <property type="entry name" value="HNH"/>
</dbReference>
<dbReference type="GO" id="GO:0003676">
    <property type="term" value="F:nucleic acid binding"/>
    <property type="evidence" value="ECO:0007669"/>
    <property type="project" value="InterPro"/>
</dbReference>
<protein>
    <submittedName>
        <fullName evidence="2">HNH endonuclease</fullName>
    </submittedName>
</protein>